<comment type="caution">
    <text evidence="2">The sequence shown here is derived from an EMBL/GenBank/DDBJ whole genome shotgun (WGS) entry which is preliminary data.</text>
</comment>
<keyword evidence="3" id="KW-1185">Reference proteome</keyword>
<dbReference type="InterPro" id="IPR000683">
    <property type="entry name" value="Gfo/Idh/MocA-like_OxRdtase_N"/>
</dbReference>
<evidence type="ECO:0000313" key="3">
    <source>
        <dbReference type="Proteomes" id="UP000570823"/>
    </source>
</evidence>
<name>A0A7K4HQ00_9EURY</name>
<dbReference type="Gene3D" id="3.30.360.10">
    <property type="entry name" value="Dihydrodipicolinate Reductase, domain 2"/>
    <property type="match status" value="1"/>
</dbReference>
<dbReference type="InterPro" id="IPR036291">
    <property type="entry name" value="NAD(P)-bd_dom_sf"/>
</dbReference>
<dbReference type="RefSeq" id="WP_176788906.1">
    <property type="nucleotide sequence ID" value="NZ_JABXWR010000001.1"/>
</dbReference>
<proteinExistence type="predicted"/>
<dbReference type="AlphaFoldDB" id="A0A7K4HQ00"/>
<dbReference type="InterPro" id="IPR051450">
    <property type="entry name" value="Gfo/Idh/MocA_Oxidoreductases"/>
</dbReference>
<dbReference type="Pfam" id="PF01408">
    <property type="entry name" value="GFO_IDH_MocA"/>
    <property type="match status" value="1"/>
</dbReference>
<sequence>MDAGVIGTGAMGRNHVRIYTELKEVGTTYVYDLDHAAAEAVAALNGAEVCASMEEFLRKAETVSVCVPTPYHFATARQCIGAGVHTLIEKPICLSAEEGARLLAEIPDGLTVGVGHIERFNPIVDEVRRLVSAPLYVHIARHNPASARVSGSSVVEDLMIHDIDVVFNALFSGPCTLASAGTEDVAAALITFGTTPVYLSASRKASKKVRSIYIEQEEATIEADYMTQEVYVYRKPGAYGLVDGQYRQENIIEKLLVNKVEPLKTELQTFVRCAREGRPFPVTPAQGLENLRVCERIGRGLAPHR</sequence>
<dbReference type="GO" id="GO:0000166">
    <property type="term" value="F:nucleotide binding"/>
    <property type="evidence" value="ECO:0007669"/>
    <property type="project" value="InterPro"/>
</dbReference>
<dbReference type="PANTHER" id="PTHR43377:SF1">
    <property type="entry name" value="BILIVERDIN REDUCTASE A"/>
    <property type="match status" value="1"/>
</dbReference>
<organism evidence="2 3">
    <name type="scientific">Methanofollis tationis</name>
    <dbReference type="NCBI Taxonomy" id="81417"/>
    <lineage>
        <taxon>Archaea</taxon>
        <taxon>Methanobacteriati</taxon>
        <taxon>Methanobacteriota</taxon>
        <taxon>Stenosarchaea group</taxon>
        <taxon>Methanomicrobia</taxon>
        <taxon>Methanomicrobiales</taxon>
        <taxon>Methanomicrobiaceae</taxon>
        <taxon>Methanofollis</taxon>
    </lineage>
</organism>
<protein>
    <submittedName>
        <fullName evidence="2">Gfo/Idh/MocA family oxidoreductase</fullName>
    </submittedName>
</protein>
<dbReference type="SUPFAM" id="SSF51735">
    <property type="entry name" value="NAD(P)-binding Rossmann-fold domains"/>
    <property type="match status" value="1"/>
</dbReference>
<dbReference type="PANTHER" id="PTHR43377">
    <property type="entry name" value="BILIVERDIN REDUCTASE A"/>
    <property type="match status" value="1"/>
</dbReference>
<dbReference type="EMBL" id="JABXWR010000001">
    <property type="protein sequence ID" value="NVO67299.1"/>
    <property type="molecule type" value="Genomic_DNA"/>
</dbReference>
<gene>
    <name evidence="2" type="ORF">HWN36_08245</name>
</gene>
<accession>A0A7K4HQ00</accession>
<dbReference type="OrthoDB" id="25239at2157"/>
<evidence type="ECO:0000313" key="2">
    <source>
        <dbReference type="EMBL" id="NVO67299.1"/>
    </source>
</evidence>
<dbReference type="Proteomes" id="UP000570823">
    <property type="component" value="Unassembled WGS sequence"/>
</dbReference>
<reference evidence="2 3" key="1">
    <citation type="submission" date="2020-06" db="EMBL/GenBank/DDBJ databases">
        <title>Methanofollis fontis sp. nov., a methanogen isolated from marine sediments near a cold seep at Four-Way Closure Ridge offshore southwestern Taiwan.</title>
        <authorList>
            <person name="Chen S.-C."/>
            <person name="Teng N.-H."/>
            <person name="Lin Y.-S."/>
            <person name="Lai M.-C."/>
            <person name="Chen H.-H."/>
            <person name="Wang C.-C."/>
        </authorList>
    </citation>
    <scope>NUCLEOTIDE SEQUENCE [LARGE SCALE GENOMIC DNA]</scope>
    <source>
        <strain evidence="2 3">DSM 2702</strain>
    </source>
</reference>
<feature type="domain" description="Gfo/Idh/MocA-like oxidoreductase N-terminal" evidence="1">
    <location>
        <begin position="3"/>
        <end position="105"/>
    </location>
</feature>
<evidence type="ECO:0000259" key="1">
    <source>
        <dbReference type="Pfam" id="PF01408"/>
    </source>
</evidence>
<dbReference type="Gene3D" id="3.40.50.720">
    <property type="entry name" value="NAD(P)-binding Rossmann-like Domain"/>
    <property type="match status" value="1"/>
</dbReference>